<dbReference type="PROSITE" id="PS50948">
    <property type="entry name" value="PAN"/>
    <property type="match status" value="1"/>
</dbReference>
<feature type="transmembrane region" description="Helical" evidence="3">
    <location>
        <begin position="1585"/>
        <end position="1608"/>
    </location>
</feature>
<dbReference type="SMART" id="SM00473">
    <property type="entry name" value="PAN_AP"/>
    <property type="match status" value="1"/>
</dbReference>
<evidence type="ECO:0000259" key="5">
    <source>
        <dbReference type="PROSITE" id="PS50948"/>
    </source>
</evidence>
<dbReference type="InterPro" id="IPR016187">
    <property type="entry name" value="CTDL_fold"/>
</dbReference>
<dbReference type="InterPro" id="IPR001304">
    <property type="entry name" value="C-type_lectin-like"/>
</dbReference>
<feature type="domain" description="C-type lectin" evidence="4">
    <location>
        <begin position="1223"/>
        <end position="1323"/>
    </location>
</feature>
<keyword evidence="7" id="KW-1185">Reference proteome</keyword>
<feature type="domain" description="C-type lectin" evidence="4">
    <location>
        <begin position="556"/>
        <end position="668"/>
    </location>
</feature>
<dbReference type="SUPFAM" id="SSF56436">
    <property type="entry name" value="C-type lectin-like"/>
    <property type="match status" value="10"/>
</dbReference>
<feature type="compositionally biased region" description="Polar residues" evidence="2">
    <location>
        <begin position="1645"/>
        <end position="1654"/>
    </location>
</feature>
<dbReference type="Pfam" id="PF00059">
    <property type="entry name" value="Lectin_C"/>
    <property type="match status" value="9"/>
</dbReference>
<organism evidence="6 7">
    <name type="scientific">Holothuria leucospilota</name>
    <name type="common">Black long sea cucumber</name>
    <name type="synonym">Mertensiothuria leucospilota</name>
    <dbReference type="NCBI Taxonomy" id="206669"/>
    <lineage>
        <taxon>Eukaryota</taxon>
        <taxon>Metazoa</taxon>
        <taxon>Echinodermata</taxon>
        <taxon>Eleutherozoa</taxon>
        <taxon>Echinozoa</taxon>
        <taxon>Holothuroidea</taxon>
        <taxon>Aspidochirotacea</taxon>
        <taxon>Aspidochirotida</taxon>
        <taxon>Holothuriidae</taxon>
        <taxon>Holothuria</taxon>
    </lineage>
</organism>
<dbReference type="FunFam" id="3.10.100.10:FF:000109">
    <property type="entry name" value="Uncharacterized protein"/>
    <property type="match status" value="1"/>
</dbReference>
<dbReference type="InterPro" id="IPR018378">
    <property type="entry name" value="C-type_lectin_CS"/>
</dbReference>
<keyword evidence="3" id="KW-0812">Transmembrane</keyword>
<proteinExistence type="predicted"/>
<evidence type="ECO:0000256" key="3">
    <source>
        <dbReference type="SAM" id="Phobius"/>
    </source>
</evidence>
<dbReference type="PROSITE" id="PS50041">
    <property type="entry name" value="C_TYPE_LECTIN_2"/>
    <property type="match status" value="10"/>
</dbReference>
<evidence type="ECO:0000313" key="6">
    <source>
        <dbReference type="EMBL" id="KAJ8036337.1"/>
    </source>
</evidence>
<dbReference type="SMART" id="SM00034">
    <property type="entry name" value="CLECT"/>
    <property type="match status" value="9"/>
</dbReference>
<dbReference type="Proteomes" id="UP001152320">
    <property type="component" value="Chromosome 9"/>
</dbReference>
<dbReference type="InterPro" id="IPR022041">
    <property type="entry name" value="Methyltransf_FA"/>
</dbReference>
<feature type="domain" description="C-type lectin" evidence="4">
    <location>
        <begin position="940"/>
        <end position="1044"/>
    </location>
</feature>
<dbReference type="Pfam" id="PF12248">
    <property type="entry name" value="Methyltransf_FA"/>
    <property type="match status" value="1"/>
</dbReference>
<gene>
    <name evidence="6" type="ORF">HOLleu_20285</name>
</gene>
<evidence type="ECO:0000313" key="7">
    <source>
        <dbReference type="Proteomes" id="UP001152320"/>
    </source>
</evidence>
<feature type="domain" description="C-type lectin" evidence="4">
    <location>
        <begin position="1076"/>
        <end position="1195"/>
    </location>
</feature>
<dbReference type="OrthoDB" id="6356110at2759"/>
<feature type="domain" description="C-type lectin" evidence="4">
    <location>
        <begin position="51"/>
        <end position="169"/>
    </location>
</feature>
<accession>A0A9Q1C0X9</accession>
<feature type="domain" description="C-type lectin" evidence="4">
    <location>
        <begin position="345"/>
        <end position="461"/>
    </location>
</feature>
<feature type="compositionally biased region" description="Pro residues" evidence="2">
    <location>
        <begin position="1551"/>
        <end position="1564"/>
    </location>
</feature>
<keyword evidence="3" id="KW-1133">Transmembrane helix</keyword>
<dbReference type="InterPro" id="IPR003609">
    <property type="entry name" value="Pan_app"/>
</dbReference>
<dbReference type="InterPro" id="IPR016186">
    <property type="entry name" value="C-type_lectin-like/link_sf"/>
</dbReference>
<keyword evidence="1" id="KW-1015">Disulfide bond</keyword>
<dbReference type="CDD" id="cd01099">
    <property type="entry name" value="PAN_AP_HGF"/>
    <property type="match status" value="1"/>
</dbReference>
<keyword evidence="6" id="KW-0675">Receptor</keyword>
<feature type="domain" description="C-type lectin" evidence="4">
    <location>
        <begin position="793"/>
        <end position="910"/>
    </location>
</feature>
<sequence length="1654" mass="184582">MIFTGDTGGQWNTNNCFVLKAYVCKVRVGQPVYAISPNLPVGICPAGWNLYGDSCYYANPTRALWNAAEANCVNENAHLVAINDEDEQSYISMRVDAIGINTWIGLHDSGSRTNFVWTDGSSLDFENWAWAEPDYPAGGEVCVAAMVADNKEGMWDDLPCTDNKPYICEKAKECETYTSRGTSQDYYYRYHPSPLPSNRVEFEVKAASDAHIGLSSSNTGEGQLYEIVIGGWSNTKSAIRRCAQCASEVEQNTPDILSGTEFRGFWITYNTDGLISVGKYGEGIPFMEWTDPNPFQVNYIGYSTGWGSTGEFKFCNLDAGSGTSNVLPTAAFDPSCGSGWEYDSLTDNCYIFKPNSYKSWADAEFDCNKGGGNLVSISGQEEMSYINSRLMLITESRLWIGATDTSREGGWMWSDNSAFRYLNWAPGEPNNAGEEHCAEMYVNTGTWNDVNCDQAMGYICKKNGYLVDHFNVFHYMYIDGYNNLKVANVFPEDCAKQCVQHTSFTCRSFEYNIKTMECSLSDASTVYSGLKLTFNEDIDYYERPVGEQCEPEWDLFQSKCYYFNKYMYKDWADSRSECLARDADLTVIKSSEVQNWLTTKVIALEGSYWIGLHDLSGEGDFEWVDGSKLIDTGFTYLSKYCIISSETFFYDVPYDDIPPTLPPVFSCPTGWETYGDYCYMIQLSEGSWQEARDQSGLIGPLNHFWIGLNDLRIPLTFEWVDGSEVLFTYWNENEPNNFLGADEDCVEMGGGGAWNDERCGMRNPSVCKMSKIIIEGTDVPVTPNGCDLGWVAYGGSCYGVPGKITAEWDRSQLSCQAVGAKLASIKDRYEQSVVTSVLAQEHGNPVWIGLNDLIVAGEYHWSDGTAVTYTNWDYLEPKENNGNCVAATTGVMAGLWQVKSCNTRYDYLCESVREGYTAAPTVTPPRNPTTPHDTNCAEGWIGYGDRCFGCRAIGGDLASFHSAAEENHIKNRIGTTDRTFWIGLHDRSVETGFEWSDGSVVDYVAWGEGEPNNLGTIGEDCVEIFHDDGWNDNDCTGLKNWICQIERGKVPSDTPEPPPSLPPYTPCPTANDWVLEGDYCYYFSAGINLRLGWTDANAWCMDNGGYLVSIHGSEEQDKLVYYAKTYSYNSHWIGIREYDIEGVYVWADNTPLDYQNWNVDEPNDSNGEEQCGEMYANDGLWNDLNCGDATPFICKRVYHETIPKTHPPTEPPTGNCPSGWFQYGYRCYKIYGYSQSEQRSWYDARDSCQAQDGELVIIHSQEIQSFIITKMKQVNFEVYIGLSDITDNQRFRWVDGTAVDYTNWDGREPNESGGEQPPDPNNCDTGYIQYYDSCFKLITSEMDFATAGVTCQSDGYYLASIFDEYEEAFVELLMYSNGGIPVWIGMTKNVRLFVAFHYFYIFTKPTHPPDTPGTCPENWIEYGSDCILVKAAVLDLASFPEAQFICRGYGAELASIHSSFENQLIFDAIAITFTDVWLGMDRTLDGPYKWVDGTPVNYVNWGDGEPSYTSGGTDELCVEMYPGNGRWNDRECLQKQGYVCRASKYTLNPTNGPPVTGPTRPTEPPRTTTGVKPTPEPQTGMSPGGIAGIVIAIIAAICLASVVIFFFVTGKMGSSAPKDAGMPTSTGFDNAVYTPSSKEGKVQIGDTNASSMEA</sequence>
<dbReference type="InterPro" id="IPR050111">
    <property type="entry name" value="C-type_lectin/snaclec_domain"/>
</dbReference>
<protein>
    <submittedName>
        <fullName evidence="6">Macrophage mannose receptor 1</fullName>
    </submittedName>
</protein>
<evidence type="ECO:0000256" key="1">
    <source>
        <dbReference type="ARBA" id="ARBA00023157"/>
    </source>
</evidence>
<evidence type="ECO:0000259" key="4">
    <source>
        <dbReference type="PROSITE" id="PS50041"/>
    </source>
</evidence>
<dbReference type="Gene3D" id="3.50.4.10">
    <property type="entry name" value="Hepatocyte Growth Factor"/>
    <property type="match status" value="1"/>
</dbReference>
<feature type="domain" description="C-type lectin" evidence="4">
    <location>
        <begin position="674"/>
        <end position="768"/>
    </location>
</feature>
<dbReference type="Pfam" id="PF00024">
    <property type="entry name" value="PAN_1"/>
    <property type="match status" value="1"/>
</dbReference>
<feature type="domain" description="Apple" evidence="5">
    <location>
        <begin position="460"/>
        <end position="545"/>
    </location>
</feature>
<dbReference type="CDD" id="cd00037">
    <property type="entry name" value="CLECT"/>
    <property type="match status" value="4"/>
</dbReference>
<dbReference type="EMBL" id="JAIZAY010000009">
    <property type="protein sequence ID" value="KAJ8036337.1"/>
    <property type="molecule type" value="Genomic_DNA"/>
</dbReference>
<feature type="region of interest" description="Disordered" evidence="2">
    <location>
        <begin position="1629"/>
        <end position="1654"/>
    </location>
</feature>
<feature type="region of interest" description="Disordered" evidence="2">
    <location>
        <begin position="1549"/>
        <end position="1580"/>
    </location>
</feature>
<dbReference type="SUPFAM" id="SSF57414">
    <property type="entry name" value="Hairpin loop containing domain-like"/>
    <property type="match status" value="1"/>
</dbReference>
<keyword evidence="3" id="KW-0472">Membrane</keyword>
<dbReference type="PROSITE" id="PS00615">
    <property type="entry name" value="C_TYPE_LECTIN_1"/>
    <property type="match status" value="5"/>
</dbReference>
<reference evidence="6" key="1">
    <citation type="submission" date="2021-10" db="EMBL/GenBank/DDBJ databases">
        <title>Tropical sea cucumber genome reveals ecological adaptation and Cuvierian tubules defense mechanism.</title>
        <authorList>
            <person name="Chen T."/>
        </authorList>
    </citation>
    <scope>NUCLEOTIDE SEQUENCE</scope>
    <source>
        <strain evidence="6">Nanhai2018</strain>
        <tissue evidence="6">Muscle</tissue>
    </source>
</reference>
<evidence type="ECO:0000256" key="2">
    <source>
        <dbReference type="SAM" id="MobiDB-lite"/>
    </source>
</evidence>
<feature type="domain" description="C-type lectin" evidence="4">
    <location>
        <begin position="1330"/>
        <end position="1429"/>
    </location>
</feature>
<feature type="domain" description="C-type lectin" evidence="4">
    <location>
        <begin position="1422"/>
        <end position="1541"/>
    </location>
</feature>
<dbReference type="Gene3D" id="3.10.100.10">
    <property type="entry name" value="Mannose-Binding Protein A, subunit A"/>
    <property type="match status" value="10"/>
</dbReference>
<comment type="caution">
    <text evidence="6">The sequence shown here is derived from an EMBL/GenBank/DDBJ whole genome shotgun (WGS) entry which is preliminary data.</text>
</comment>
<dbReference type="PANTHER" id="PTHR22803">
    <property type="entry name" value="MANNOSE, PHOSPHOLIPASE, LECTIN RECEPTOR RELATED"/>
    <property type="match status" value="1"/>
</dbReference>
<name>A0A9Q1C0X9_HOLLE</name>